<evidence type="ECO:0000313" key="10">
    <source>
        <dbReference type="EMBL" id="MDQ8207770.1"/>
    </source>
</evidence>
<keyword evidence="2" id="KW-1003">Cell membrane</keyword>
<feature type="signal peptide" evidence="8">
    <location>
        <begin position="1"/>
        <end position="22"/>
    </location>
</feature>
<evidence type="ECO:0000256" key="1">
    <source>
        <dbReference type="ARBA" id="ARBA00004651"/>
    </source>
</evidence>
<evidence type="ECO:0000256" key="2">
    <source>
        <dbReference type="ARBA" id="ARBA00022475"/>
    </source>
</evidence>
<dbReference type="InterPro" id="IPR003834">
    <property type="entry name" value="Cyt_c_assmbl_TM_dom"/>
</dbReference>
<accession>A0ABU1AXA8</accession>
<keyword evidence="11" id="KW-1185">Reference proteome</keyword>
<evidence type="ECO:0000313" key="11">
    <source>
        <dbReference type="Proteomes" id="UP001225316"/>
    </source>
</evidence>
<dbReference type="Gene3D" id="3.40.30.10">
    <property type="entry name" value="Glutaredoxin"/>
    <property type="match status" value="1"/>
</dbReference>
<keyword evidence="5 7" id="KW-1133">Transmembrane helix</keyword>
<dbReference type="Proteomes" id="UP001225316">
    <property type="component" value="Unassembled WGS sequence"/>
</dbReference>
<dbReference type="InterPro" id="IPR035671">
    <property type="entry name" value="DsbD_gamma"/>
</dbReference>
<keyword evidence="4" id="KW-0201">Cytochrome c-type biogenesis</keyword>
<keyword evidence="8" id="KW-0732">Signal</keyword>
<comment type="caution">
    <text evidence="10">The sequence shown here is derived from an EMBL/GenBank/DDBJ whole genome shotgun (WGS) entry which is preliminary data.</text>
</comment>
<dbReference type="PANTHER" id="PTHR32234">
    <property type="entry name" value="THIOL:DISULFIDE INTERCHANGE PROTEIN DSBD"/>
    <property type="match status" value="1"/>
</dbReference>
<protein>
    <submittedName>
        <fullName evidence="10">Protein-disulfide reductase DsbD family protein</fullName>
    </submittedName>
</protein>
<evidence type="ECO:0000256" key="3">
    <source>
        <dbReference type="ARBA" id="ARBA00022692"/>
    </source>
</evidence>
<dbReference type="Pfam" id="PF11412">
    <property type="entry name" value="DsbD_N"/>
    <property type="match status" value="1"/>
</dbReference>
<keyword evidence="6 7" id="KW-0472">Membrane</keyword>
<dbReference type="PANTHER" id="PTHR32234:SF3">
    <property type="entry name" value="SUPPRESSION OF COPPER SENSITIVITY PROTEIN"/>
    <property type="match status" value="1"/>
</dbReference>
<evidence type="ECO:0000256" key="6">
    <source>
        <dbReference type="ARBA" id="ARBA00023136"/>
    </source>
</evidence>
<dbReference type="PROSITE" id="PS51352">
    <property type="entry name" value="THIOREDOXIN_2"/>
    <property type="match status" value="1"/>
</dbReference>
<evidence type="ECO:0000256" key="7">
    <source>
        <dbReference type="SAM" id="Phobius"/>
    </source>
</evidence>
<dbReference type="RefSeq" id="WP_308950039.1">
    <property type="nucleotide sequence ID" value="NZ_JARXHW010000018.1"/>
</dbReference>
<dbReference type="InterPro" id="IPR013766">
    <property type="entry name" value="Thioredoxin_domain"/>
</dbReference>
<feature type="transmembrane region" description="Helical" evidence="7">
    <location>
        <begin position="352"/>
        <end position="372"/>
    </location>
</feature>
<dbReference type="Pfam" id="PF02683">
    <property type="entry name" value="DsbD_TM"/>
    <property type="match status" value="1"/>
</dbReference>
<evidence type="ECO:0000256" key="8">
    <source>
        <dbReference type="SAM" id="SignalP"/>
    </source>
</evidence>
<feature type="transmembrane region" description="Helical" evidence="7">
    <location>
        <begin position="432"/>
        <end position="458"/>
    </location>
</feature>
<reference evidence="10 11" key="1">
    <citation type="submission" date="2023-04" db="EMBL/GenBank/DDBJ databases">
        <title>A novel bacteria isolated from coastal sediment.</title>
        <authorList>
            <person name="Liu X.-J."/>
            <person name="Du Z.-J."/>
        </authorList>
    </citation>
    <scope>NUCLEOTIDE SEQUENCE [LARGE SCALE GENOMIC DNA]</scope>
    <source>
        <strain evidence="10 11">SDUM461003</strain>
    </source>
</reference>
<dbReference type="SUPFAM" id="SSF52833">
    <property type="entry name" value="Thioredoxin-like"/>
    <property type="match status" value="1"/>
</dbReference>
<comment type="subcellular location">
    <subcellularLocation>
        <location evidence="1">Cell membrane</location>
        <topology evidence="1">Multi-pass membrane protein</topology>
    </subcellularLocation>
</comment>
<gene>
    <name evidence="10" type="ORF">QEH52_09630</name>
</gene>
<name>A0ABU1AXA8_9BACT</name>
<sequence length="713" mass="75855">MSQNILRLCFSLFIWMFSSAHAAPVEAEHTTVELISETDTIVPGESFDLALRFKIEPHWHIYWENPGASGLATTIDWQLPEGLEAGEIQWPAPERISMADMVNYGYEDEAVLIVSMQAAEGLQLGERLTLQAELFWLICKEACLPGDAQVAIELLVAEQAVPSAESAAFAAARDLQAQPVAPWAVTAHLAEGQLVLSLEGSEIPEDLYFYAQTEGQIDPSGVQTLSYPAANRAELRLPLDVPFFDAQPEVMRGILQSSTGSWLIAATISEQAPTGAPAAQQVVDLAEADSSAALGFEQRLLALGLPGFLALSFLGGLILNIMPCVLPVLSLKVFSLLKHAGQTRADALRHGLAYTIGVVLSFLVLAGVLFALRAVGERIGWGFQLQSPGFVVFLAAVFFLFGLNLMGVFELGGKLVGADANVAKRNDVYGSFGMGVLAAVVGAPCMGPLVAGVSGLAVQASMGTGLLIFGTMGLGLASPFLLLSVFPKLVAFLPKPGLWMESFKQGMGFLLMAAVLFLALVAGRQGGVDAIFILLVILLACGVAAWIFGRWGAAFRSKRVQWISKLLALALVFGSLAWGIPATKAAYASYGENTAAADASGQWGPWSAEKVDALLAEGKPVFVDFTASWCLICQVNKKVALRTDATAALFEAEGIVALEADWTRYDPAITDALESFGRSGVPLYLLYSPDGEVTVLPQSLTNGVVRDAVEQAL</sequence>
<dbReference type="CDD" id="cd02953">
    <property type="entry name" value="DsbDgamma"/>
    <property type="match status" value="1"/>
</dbReference>
<evidence type="ECO:0000259" key="9">
    <source>
        <dbReference type="PROSITE" id="PS51352"/>
    </source>
</evidence>
<feature type="transmembrane region" description="Helical" evidence="7">
    <location>
        <begin position="308"/>
        <end position="331"/>
    </location>
</feature>
<feature type="transmembrane region" description="Helical" evidence="7">
    <location>
        <begin position="464"/>
        <end position="486"/>
    </location>
</feature>
<dbReference type="InterPro" id="IPR036249">
    <property type="entry name" value="Thioredoxin-like_sf"/>
</dbReference>
<evidence type="ECO:0000256" key="4">
    <source>
        <dbReference type="ARBA" id="ARBA00022748"/>
    </source>
</evidence>
<feature type="chain" id="PRO_5045881720" evidence="8">
    <location>
        <begin position="23"/>
        <end position="713"/>
    </location>
</feature>
<organism evidence="10 11">
    <name type="scientific">Thalassobacterium maritimum</name>
    <dbReference type="NCBI Taxonomy" id="3041265"/>
    <lineage>
        <taxon>Bacteria</taxon>
        <taxon>Pseudomonadati</taxon>
        <taxon>Verrucomicrobiota</taxon>
        <taxon>Opitutia</taxon>
        <taxon>Puniceicoccales</taxon>
        <taxon>Coraliomargaritaceae</taxon>
        <taxon>Thalassobacterium</taxon>
    </lineage>
</organism>
<dbReference type="InterPro" id="IPR028250">
    <property type="entry name" value="DsbDN"/>
</dbReference>
<feature type="transmembrane region" description="Helical" evidence="7">
    <location>
        <begin position="560"/>
        <end position="580"/>
    </location>
</feature>
<dbReference type="EMBL" id="JARXHW010000018">
    <property type="protein sequence ID" value="MDQ8207770.1"/>
    <property type="molecule type" value="Genomic_DNA"/>
</dbReference>
<feature type="domain" description="Thioredoxin" evidence="9">
    <location>
        <begin position="585"/>
        <end position="713"/>
    </location>
</feature>
<feature type="transmembrane region" description="Helical" evidence="7">
    <location>
        <begin position="507"/>
        <end position="524"/>
    </location>
</feature>
<dbReference type="Pfam" id="PF13899">
    <property type="entry name" value="Thioredoxin_7"/>
    <property type="match status" value="1"/>
</dbReference>
<proteinExistence type="predicted"/>
<feature type="transmembrane region" description="Helical" evidence="7">
    <location>
        <begin position="530"/>
        <end position="548"/>
    </location>
</feature>
<keyword evidence="3 7" id="KW-0812">Transmembrane</keyword>
<evidence type="ECO:0000256" key="5">
    <source>
        <dbReference type="ARBA" id="ARBA00022989"/>
    </source>
</evidence>
<feature type="transmembrane region" description="Helical" evidence="7">
    <location>
        <begin position="392"/>
        <end position="411"/>
    </location>
</feature>